<dbReference type="Pfam" id="PF14542">
    <property type="entry name" value="Acetyltransf_CG"/>
    <property type="match status" value="1"/>
</dbReference>
<evidence type="ECO:0000259" key="1">
    <source>
        <dbReference type="PROSITE" id="PS51729"/>
    </source>
</evidence>
<protein>
    <submittedName>
        <fullName evidence="2">N-acetyltransferase</fullName>
    </submittedName>
</protein>
<proteinExistence type="predicted"/>
<comment type="caution">
    <text evidence="2">The sequence shown here is derived from an EMBL/GenBank/DDBJ whole genome shotgun (WGS) entry which is preliminary data.</text>
</comment>
<accession>A0ABS1SJB7</accession>
<dbReference type="PROSITE" id="PS51729">
    <property type="entry name" value="GNAT_YJDJ"/>
    <property type="match status" value="1"/>
</dbReference>
<dbReference type="InterPro" id="IPR016181">
    <property type="entry name" value="Acyl_CoA_acyltransferase"/>
</dbReference>
<gene>
    <name evidence="2" type="ORF">D3230_15415</name>
</gene>
<organism evidence="2 3">
    <name type="scientific">Leucobacter chromiireducens subsp. solipictus</name>
    <dbReference type="NCBI Taxonomy" id="398235"/>
    <lineage>
        <taxon>Bacteria</taxon>
        <taxon>Bacillati</taxon>
        <taxon>Actinomycetota</taxon>
        <taxon>Actinomycetes</taxon>
        <taxon>Micrococcales</taxon>
        <taxon>Microbacteriaceae</taxon>
        <taxon>Leucobacter</taxon>
    </lineage>
</organism>
<dbReference type="SUPFAM" id="SSF55729">
    <property type="entry name" value="Acyl-CoA N-acyltransferases (Nat)"/>
    <property type="match status" value="1"/>
</dbReference>
<dbReference type="Proteomes" id="UP001645859">
    <property type="component" value="Unassembled WGS sequence"/>
</dbReference>
<feature type="domain" description="N-acetyltransferase" evidence="1">
    <location>
        <begin position="8"/>
        <end position="96"/>
    </location>
</feature>
<sequence length="101" mass="11122">MSEQIHVVHEPEQSRFAVTVDGKLAGFAEYRSRAGGTKRDFMHTEIDPDFGGRGLGGTLVSAALESTRTAGLTIIPRCPFVAAWLRRHPDFPGTVEWPERA</sequence>
<keyword evidence="3" id="KW-1185">Reference proteome</keyword>
<reference evidence="2 3" key="1">
    <citation type="submission" date="2018-09" db="EMBL/GenBank/DDBJ databases">
        <title>Comparative genomics of Leucobacter spp.</title>
        <authorList>
            <person name="Reis A.C."/>
            <person name="Kolvenbach B.A."/>
            <person name="Corvini P.F.X."/>
            <person name="Nunes O.C."/>
        </authorList>
    </citation>
    <scope>NUCLEOTIDE SEQUENCE [LARGE SCALE GENOMIC DNA]</scope>
    <source>
        <strain evidence="2 3">TAN 31504</strain>
    </source>
</reference>
<dbReference type="EMBL" id="QYAC01000009">
    <property type="protein sequence ID" value="MBL3680667.1"/>
    <property type="molecule type" value="Genomic_DNA"/>
</dbReference>
<dbReference type="PANTHER" id="PTHR31435">
    <property type="entry name" value="PROTEIN NATD1"/>
    <property type="match status" value="1"/>
</dbReference>
<name>A0ABS1SJB7_9MICO</name>
<dbReference type="InterPro" id="IPR031165">
    <property type="entry name" value="GNAT_YJDJ"/>
</dbReference>
<dbReference type="RefSeq" id="WP_202345940.1">
    <property type="nucleotide sequence ID" value="NZ_BAAAPI010000010.1"/>
</dbReference>
<dbReference type="Gene3D" id="3.40.630.30">
    <property type="match status" value="1"/>
</dbReference>
<evidence type="ECO:0000313" key="3">
    <source>
        <dbReference type="Proteomes" id="UP001645859"/>
    </source>
</evidence>
<evidence type="ECO:0000313" key="2">
    <source>
        <dbReference type="EMBL" id="MBL3680667.1"/>
    </source>
</evidence>
<dbReference type="CDD" id="cd04301">
    <property type="entry name" value="NAT_SF"/>
    <property type="match status" value="1"/>
</dbReference>
<dbReference type="PANTHER" id="PTHR31435:SF10">
    <property type="entry name" value="BSR4717 PROTEIN"/>
    <property type="match status" value="1"/>
</dbReference>
<dbReference type="InterPro" id="IPR045057">
    <property type="entry name" value="Gcn5-rel_NAT"/>
</dbReference>